<reference evidence="2" key="1">
    <citation type="submission" date="2023-10" db="EMBL/GenBank/DDBJ databases">
        <title>Genome assembly of Pristionchus species.</title>
        <authorList>
            <person name="Yoshida K."/>
            <person name="Sommer R.J."/>
        </authorList>
    </citation>
    <scope>NUCLEOTIDE SEQUENCE</scope>
    <source>
        <strain evidence="2">RS0144</strain>
    </source>
</reference>
<dbReference type="PANTHER" id="PTHR45580:SF6">
    <property type="entry name" value="CARBOXYLESTERASE TYPE B DOMAIN-CONTAINING PROTEIN"/>
    <property type="match status" value="1"/>
</dbReference>
<dbReference type="PANTHER" id="PTHR45580">
    <property type="entry name" value="PROTEIN CBG05369"/>
    <property type="match status" value="1"/>
</dbReference>
<evidence type="ECO:0000313" key="3">
    <source>
        <dbReference type="Proteomes" id="UP001432027"/>
    </source>
</evidence>
<dbReference type="Gene3D" id="3.40.50.1820">
    <property type="entry name" value="alpha/beta hydrolase"/>
    <property type="match status" value="1"/>
</dbReference>
<feature type="domain" description="Carboxylesterase type B" evidence="1">
    <location>
        <begin position="47"/>
        <end position="141"/>
    </location>
</feature>
<dbReference type="InterPro" id="IPR029058">
    <property type="entry name" value="AB_hydrolase_fold"/>
</dbReference>
<evidence type="ECO:0000259" key="1">
    <source>
        <dbReference type="Pfam" id="PF00135"/>
    </source>
</evidence>
<feature type="non-terminal residue" evidence="2">
    <location>
        <position position="1"/>
    </location>
</feature>
<keyword evidence="3" id="KW-1185">Reference proteome</keyword>
<organism evidence="2 3">
    <name type="scientific">Pristionchus entomophagus</name>
    <dbReference type="NCBI Taxonomy" id="358040"/>
    <lineage>
        <taxon>Eukaryota</taxon>
        <taxon>Metazoa</taxon>
        <taxon>Ecdysozoa</taxon>
        <taxon>Nematoda</taxon>
        <taxon>Chromadorea</taxon>
        <taxon>Rhabditida</taxon>
        <taxon>Rhabditina</taxon>
        <taxon>Diplogasteromorpha</taxon>
        <taxon>Diplogasteroidea</taxon>
        <taxon>Neodiplogasteridae</taxon>
        <taxon>Pristionchus</taxon>
    </lineage>
</organism>
<dbReference type="SUPFAM" id="SSF53474">
    <property type="entry name" value="alpha/beta-Hydrolases"/>
    <property type="match status" value="1"/>
</dbReference>
<accession>A0AAV5S9C0</accession>
<dbReference type="Pfam" id="PF00135">
    <property type="entry name" value="COesterase"/>
    <property type="match status" value="1"/>
</dbReference>
<dbReference type="InterPro" id="IPR002018">
    <property type="entry name" value="CarbesteraseB"/>
</dbReference>
<gene>
    <name evidence="2" type="ORF">PENTCL1PPCAC_920</name>
</gene>
<protein>
    <recommendedName>
        <fullName evidence="1">Carboxylesterase type B domain-containing protein</fullName>
    </recommendedName>
</protein>
<dbReference type="AlphaFoldDB" id="A0AAV5S9C0"/>
<dbReference type="EMBL" id="BTSX01000001">
    <property type="protein sequence ID" value="GMS78745.1"/>
    <property type="molecule type" value="Genomic_DNA"/>
</dbReference>
<name>A0AAV5S9C0_9BILA</name>
<dbReference type="Proteomes" id="UP001432027">
    <property type="component" value="Unassembled WGS sequence"/>
</dbReference>
<comment type="caution">
    <text evidence="2">The sequence shown here is derived from an EMBL/GenBank/DDBJ whole genome shotgun (WGS) entry which is preliminary data.</text>
</comment>
<proteinExistence type="predicted"/>
<evidence type="ECO:0000313" key="2">
    <source>
        <dbReference type="EMBL" id="GMS78745.1"/>
    </source>
</evidence>
<sequence length="169" mass="18938">SKQNINHVKTVTNRKPFMRRIPTSQMHISSIVLLIVLPIASSLSNFPIVHTSYGAVRGYEHTAKNGFVGEIFKKIPFAAPPIGSRRWTKPVPPEAWNDTHDGTFFGPGCAQIRSSGAITGSSEDCVTLNIHTSKECREVSKRYHKLDAIRKLCLYFYAGYLQKTLLCIF</sequence>